<organism evidence="2 3">
    <name type="scientific">Pseudoalteromonas arctica</name>
    <dbReference type="NCBI Taxonomy" id="394751"/>
    <lineage>
        <taxon>Bacteria</taxon>
        <taxon>Pseudomonadati</taxon>
        <taxon>Pseudomonadota</taxon>
        <taxon>Gammaproteobacteria</taxon>
        <taxon>Alteromonadales</taxon>
        <taxon>Pseudoalteromonadaceae</taxon>
        <taxon>Pseudoalteromonas</taxon>
    </lineage>
</organism>
<accession>A0A7Y0DSK5</accession>
<keyword evidence="3" id="KW-1185">Reference proteome</keyword>
<dbReference type="Proteomes" id="UP000570493">
    <property type="component" value="Unassembled WGS sequence"/>
</dbReference>
<dbReference type="RefSeq" id="WP_169019899.1">
    <property type="nucleotide sequence ID" value="NZ_JABBMT010000010.1"/>
</dbReference>
<evidence type="ECO:0000313" key="2">
    <source>
        <dbReference type="EMBL" id="NMM40849.1"/>
    </source>
</evidence>
<dbReference type="EMBL" id="JABBMT010000010">
    <property type="protein sequence ID" value="NMM40849.1"/>
    <property type="molecule type" value="Genomic_DNA"/>
</dbReference>
<evidence type="ECO:0000259" key="1">
    <source>
        <dbReference type="Pfam" id="PF06527"/>
    </source>
</evidence>
<comment type="caution">
    <text evidence="2">The sequence shown here is derived from an EMBL/GenBank/DDBJ whole genome shotgun (WGS) entry which is preliminary data.</text>
</comment>
<proteinExistence type="predicted"/>
<name>A0A7Y0DSK5_9GAMM</name>
<dbReference type="Pfam" id="PF06527">
    <property type="entry name" value="TniQ"/>
    <property type="match status" value="1"/>
</dbReference>
<reference evidence="2" key="1">
    <citation type="submission" date="2020-04" db="EMBL/GenBank/DDBJ databases">
        <title>Genome Sequencing for Pseudoaltermonas arctica.</title>
        <authorList>
            <person name="Elkins N.S."/>
        </authorList>
    </citation>
    <scope>NUCLEOTIDE SEQUENCE [LARGE SCALE GENOMIC DNA]</scope>
    <source>
        <strain evidence="2">NEC-BIFX-2020_0012</strain>
    </source>
</reference>
<sequence>MQYCPLCLAESTDAYYRIAWRVAFYTFCPKHLILMEDRCRHCGMAVAFHRIELGKYHQLDAPDLAVCWKCGLSLTDFNSQCVIS</sequence>
<protein>
    <recommendedName>
        <fullName evidence="1">TniQ domain-containing protein</fullName>
    </recommendedName>
</protein>
<feature type="domain" description="TniQ" evidence="1">
    <location>
        <begin position="1"/>
        <end position="32"/>
    </location>
</feature>
<evidence type="ECO:0000313" key="3">
    <source>
        <dbReference type="Proteomes" id="UP000570493"/>
    </source>
</evidence>
<dbReference type="InterPro" id="IPR009492">
    <property type="entry name" value="TniQ"/>
</dbReference>
<dbReference type="AlphaFoldDB" id="A0A7Y0DSK5"/>
<gene>
    <name evidence="2" type="ORF">HHO47_08430</name>
</gene>